<dbReference type="Pfam" id="PF17651">
    <property type="entry name" value="Raco_middle"/>
    <property type="match status" value="1"/>
</dbReference>
<name>X1JI57_9ZZZZ</name>
<organism evidence="4">
    <name type="scientific">marine sediment metagenome</name>
    <dbReference type="NCBI Taxonomy" id="412755"/>
    <lineage>
        <taxon>unclassified sequences</taxon>
        <taxon>metagenomes</taxon>
        <taxon>ecological metagenomes</taxon>
    </lineage>
</organism>
<keyword evidence="1" id="KW-1133">Transmembrane helix</keyword>
<keyword evidence="1" id="KW-0812">Transmembrane</keyword>
<reference evidence="4" key="1">
    <citation type="journal article" date="2014" name="Front. Microbiol.">
        <title>High frequency of phylogenetically diverse reductive dehalogenase-homologous genes in deep subseafloor sedimentary metagenomes.</title>
        <authorList>
            <person name="Kawai M."/>
            <person name="Futagami T."/>
            <person name="Toyoda A."/>
            <person name="Takaki Y."/>
            <person name="Nishi S."/>
            <person name="Hori S."/>
            <person name="Arai W."/>
            <person name="Tsubouchi T."/>
            <person name="Morono Y."/>
            <person name="Uchiyama I."/>
            <person name="Ito T."/>
            <person name="Fujiyama A."/>
            <person name="Inagaki F."/>
            <person name="Takami H."/>
        </authorList>
    </citation>
    <scope>NUCLEOTIDE SEQUENCE</scope>
    <source>
        <strain evidence="4">Expedition CK06-06</strain>
    </source>
</reference>
<dbReference type="InterPro" id="IPR027980">
    <property type="entry name" value="RACo_C"/>
</dbReference>
<dbReference type="InterPro" id="IPR041414">
    <property type="entry name" value="Raco-like_middle"/>
</dbReference>
<dbReference type="Pfam" id="PF14574">
    <property type="entry name" value="RACo_C_ter"/>
    <property type="match status" value="1"/>
</dbReference>
<feature type="transmembrane region" description="Helical" evidence="1">
    <location>
        <begin position="40"/>
        <end position="63"/>
    </location>
</feature>
<dbReference type="PANTHER" id="PTHR42895:SF2">
    <property type="entry name" value="IRON-SULFUR CLUSTER PROTEIN"/>
    <property type="match status" value="1"/>
</dbReference>
<feature type="domain" description="RACo-like middle region" evidence="3">
    <location>
        <begin position="1"/>
        <end position="63"/>
    </location>
</feature>
<dbReference type="EMBL" id="BARU01046810">
    <property type="protein sequence ID" value="GAH93732.1"/>
    <property type="molecule type" value="Genomic_DNA"/>
</dbReference>
<evidence type="ECO:0000313" key="4">
    <source>
        <dbReference type="EMBL" id="GAH93732.1"/>
    </source>
</evidence>
<evidence type="ECO:0000259" key="3">
    <source>
        <dbReference type="Pfam" id="PF17651"/>
    </source>
</evidence>
<feature type="non-terminal residue" evidence="4">
    <location>
        <position position="1"/>
    </location>
</feature>
<evidence type="ECO:0000256" key="1">
    <source>
        <dbReference type="SAM" id="Phobius"/>
    </source>
</evidence>
<dbReference type="InterPro" id="IPR052911">
    <property type="entry name" value="Corrinoid_activation_enz"/>
</dbReference>
<dbReference type="Gene3D" id="3.30.420.480">
    <property type="entry name" value="Domain of unknown function (DUF4445)"/>
    <property type="match status" value="1"/>
</dbReference>
<dbReference type="InterPro" id="IPR042259">
    <property type="entry name" value="Raco-like_middle_sf"/>
</dbReference>
<evidence type="ECO:0008006" key="5">
    <source>
        <dbReference type="Google" id="ProtNLM"/>
    </source>
</evidence>
<dbReference type="AlphaFoldDB" id="X1JI57"/>
<keyword evidence="1" id="KW-0472">Membrane</keyword>
<gene>
    <name evidence="4" type="ORF">S03H2_70434</name>
</gene>
<accession>X1JI57</accession>
<comment type="caution">
    <text evidence="4">The sequence shown here is derived from an EMBL/GenBank/DDBJ whole genome shotgun (WGS) entry which is preliminary data.</text>
</comment>
<sequence>LGFNPSYIAPSPYIPIIKESLNLKAKDIPRLALEPTANVFMLPNISAFVGADIVAGILAICMWKNEKISLFIDLGTNGEIVLGSKRKMWTCSTAAGPAFEGARISSGI</sequence>
<proteinExistence type="predicted"/>
<feature type="domain" description="RACo C-terminal" evidence="2">
    <location>
        <begin position="68"/>
        <end position="108"/>
    </location>
</feature>
<dbReference type="PANTHER" id="PTHR42895">
    <property type="entry name" value="IRON-SULFUR CLUSTER-BINDING PROTEIN-RELATED"/>
    <property type="match status" value="1"/>
</dbReference>
<protein>
    <recommendedName>
        <fullName evidence="5">RACo middle region domain-containing protein</fullName>
    </recommendedName>
</protein>
<evidence type="ECO:0000259" key="2">
    <source>
        <dbReference type="Pfam" id="PF14574"/>
    </source>
</evidence>